<dbReference type="KEGG" id="ckw:CKALI_03570"/>
<dbReference type="SUPFAM" id="SSF75217">
    <property type="entry name" value="alpha/beta knot"/>
    <property type="match status" value="1"/>
</dbReference>
<dbReference type="NCBIfam" id="TIGR00046">
    <property type="entry name" value="RsmE family RNA methyltransferase"/>
    <property type="match status" value="1"/>
</dbReference>
<dbReference type="InterPro" id="IPR029028">
    <property type="entry name" value="Alpha/beta_knot_MTases"/>
</dbReference>
<evidence type="ECO:0000256" key="2">
    <source>
        <dbReference type="ARBA" id="ARBA00005528"/>
    </source>
</evidence>
<dbReference type="InterPro" id="IPR006700">
    <property type="entry name" value="RsmE"/>
</dbReference>
<dbReference type="PIRSF" id="PIRSF015601">
    <property type="entry name" value="MTase_slr0722"/>
    <property type="match status" value="1"/>
</dbReference>
<dbReference type="EMBL" id="CP046452">
    <property type="protein sequence ID" value="QGU01597.1"/>
    <property type="molecule type" value="Genomic_DNA"/>
</dbReference>
<dbReference type="SUPFAM" id="SSF88697">
    <property type="entry name" value="PUA domain-like"/>
    <property type="match status" value="1"/>
</dbReference>
<evidence type="ECO:0000256" key="4">
    <source>
        <dbReference type="ARBA" id="ARBA00013673"/>
    </source>
</evidence>
<protein>
    <recommendedName>
        <fullName evidence="4 12">Ribosomal RNA small subunit methyltransferase E</fullName>
        <ecNumber evidence="3 12">2.1.1.193</ecNumber>
    </recommendedName>
</protein>
<comment type="subcellular location">
    <subcellularLocation>
        <location evidence="1 12">Cytoplasm</location>
    </subcellularLocation>
</comment>
<dbReference type="GO" id="GO:0070042">
    <property type="term" value="F:rRNA (uridine-N3-)-methyltransferase activity"/>
    <property type="evidence" value="ECO:0007669"/>
    <property type="project" value="TreeGrafter"/>
</dbReference>
<dbReference type="NCBIfam" id="NF008693">
    <property type="entry name" value="PRK11713.2-3"/>
    <property type="match status" value="1"/>
</dbReference>
<dbReference type="InterPro" id="IPR015947">
    <property type="entry name" value="PUA-like_sf"/>
</dbReference>
<evidence type="ECO:0000256" key="11">
    <source>
        <dbReference type="ARBA" id="ARBA00047944"/>
    </source>
</evidence>
<dbReference type="Pfam" id="PF04452">
    <property type="entry name" value="Methyltrans_RNA"/>
    <property type="match status" value="1"/>
</dbReference>
<evidence type="ECO:0000256" key="9">
    <source>
        <dbReference type="ARBA" id="ARBA00022691"/>
    </source>
</evidence>
<dbReference type="PANTHER" id="PTHR30027:SF3">
    <property type="entry name" value="16S RRNA (URACIL(1498)-N(3))-METHYLTRANSFERASE"/>
    <property type="match status" value="1"/>
</dbReference>
<evidence type="ECO:0000259" key="13">
    <source>
        <dbReference type="Pfam" id="PF04452"/>
    </source>
</evidence>
<dbReference type="Proteomes" id="UP000427071">
    <property type="component" value="Chromosome"/>
</dbReference>
<dbReference type="InterPro" id="IPR029026">
    <property type="entry name" value="tRNA_m1G_MTases_N"/>
</dbReference>
<dbReference type="RefSeq" id="WP_156191983.1">
    <property type="nucleotide sequence ID" value="NZ_CP046452.1"/>
</dbReference>
<evidence type="ECO:0000313" key="14">
    <source>
        <dbReference type="EMBL" id="QGU01597.1"/>
    </source>
</evidence>
<keyword evidence="5 12" id="KW-0963">Cytoplasm</keyword>
<evidence type="ECO:0000256" key="12">
    <source>
        <dbReference type="PIRNR" id="PIRNR015601"/>
    </source>
</evidence>
<keyword evidence="15" id="KW-1185">Reference proteome</keyword>
<evidence type="ECO:0000256" key="6">
    <source>
        <dbReference type="ARBA" id="ARBA00022552"/>
    </source>
</evidence>
<organism evidence="14 15">
    <name type="scientific">Corynebacterium kalinowskii</name>
    <dbReference type="NCBI Taxonomy" id="2675216"/>
    <lineage>
        <taxon>Bacteria</taxon>
        <taxon>Bacillati</taxon>
        <taxon>Actinomycetota</taxon>
        <taxon>Actinomycetes</taxon>
        <taxon>Mycobacteriales</taxon>
        <taxon>Corynebacteriaceae</taxon>
        <taxon>Corynebacterium</taxon>
    </lineage>
</organism>
<dbReference type="Gene3D" id="3.40.1280.10">
    <property type="match status" value="1"/>
</dbReference>
<evidence type="ECO:0000256" key="10">
    <source>
        <dbReference type="ARBA" id="ARBA00025699"/>
    </source>
</evidence>
<evidence type="ECO:0000256" key="3">
    <source>
        <dbReference type="ARBA" id="ARBA00012328"/>
    </source>
</evidence>
<evidence type="ECO:0000256" key="5">
    <source>
        <dbReference type="ARBA" id="ARBA00022490"/>
    </source>
</evidence>
<keyword evidence="9 12" id="KW-0949">S-adenosyl-L-methionine</keyword>
<dbReference type="InterPro" id="IPR046886">
    <property type="entry name" value="RsmE_MTase_dom"/>
</dbReference>
<dbReference type="EC" id="2.1.1.193" evidence="3 12"/>
<evidence type="ECO:0000313" key="15">
    <source>
        <dbReference type="Proteomes" id="UP000427071"/>
    </source>
</evidence>
<name>A0A6B8VPV2_9CORY</name>
<sequence length="251" mass="26308">MSLPTFVYDLDTVLAGGRPELPADSGVLDGAEGKHAATVKRIEVGERMLLIDGHGSGIEVIATATTKSAVTFDVDKRVSFPARPAVTIVQALPKSERSELAVDLMTQGGVDVIVPWQAARSIAKWGAKADKAVAKWRSMAVSASKQSRRMHIPEITGLAETGAVIERIAELTARGGLAVLLHEESAVPFTSLEFGDNEVLFVVGPEGGLAPDEVVKFQEAGAVTALLGPEVLRTASAGLVTLAAHGALARW</sequence>
<reference evidence="15" key="1">
    <citation type="submission" date="2019-11" db="EMBL/GenBank/DDBJ databases">
        <title>Complete genome sequence of Corynebacterium kalinowskii 1959, a novel Corynebacterium species isolated from soil of a small paddock in Vilsendorf, Germany.</title>
        <authorList>
            <person name="Schaffert L."/>
            <person name="Ruwe M."/>
            <person name="Milse J."/>
            <person name="Hanuschka K."/>
            <person name="Ortseifen V."/>
            <person name="Droste J."/>
            <person name="Brandt D."/>
            <person name="Schlueter L."/>
            <person name="Kutter Y."/>
            <person name="Vinke S."/>
            <person name="Viehoefer P."/>
            <person name="Jacob L."/>
            <person name="Luebke N.-C."/>
            <person name="Schulte-Berndt E."/>
            <person name="Hain C."/>
            <person name="Linder M."/>
            <person name="Schmidt P."/>
            <person name="Wollenschlaeger L."/>
            <person name="Luttermann T."/>
            <person name="Thieme E."/>
            <person name="Hassa J."/>
            <person name="Haak M."/>
            <person name="Wittchen M."/>
            <person name="Mentz A."/>
            <person name="Persicke M."/>
            <person name="Busche T."/>
            <person name="Ruckert C."/>
        </authorList>
    </citation>
    <scope>NUCLEOTIDE SEQUENCE [LARGE SCALE GENOMIC DNA]</scope>
    <source>
        <strain evidence="15">1959</strain>
    </source>
</reference>
<dbReference type="Gene3D" id="2.40.240.20">
    <property type="entry name" value="Hypothetical PUA domain-like, domain 1"/>
    <property type="match status" value="1"/>
</dbReference>
<dbReference type="CDD" id="cd18084">
    <property type="entry name" value="RsmE-like"/>
    <property type="match status" value="1"/>
</dbReference>
<evidence type="ECO:0000256" key="1">
    <source>
        <dbReference type="ARBA" id="ARBA00004496"/>
    </source>
</evidence>
<evidence type="ECO:0000256" key="7">
    <source>
        <dbReference type="ARBA" id="ARBA00022603"/>
    </source>
</evidence>
<keyword evidence="6 12" id="KW-0698">rRNA processing</keyword>
<dbReference type="GO" id="GO:0005737">
    <property type="term" value="C:cytoplasm"/>
    <property type="evidence" value="ECO:0007669"/>
    <property type="project" value="UniProtKB-SubCell"/>
</dbReference>
<keyword evidence="7 12" id="KW-0489">Methyltransferase</keyword>
<keyword evidence="8 12" id="KW-0808">Transferase</keyword>
<comment type="catalytic activity">
    <reaction evidence="11 12">
        <text>uridine(1498) in 16S rRNA + S-adenosyl-L-methionine = N(3)-methyluridine(1498) in 16S rRNA + S-adenosyl-L-homocysteine + H(+)</text>
        <dbReference type="Rhea" id="RHEA:42920"/>
        <dbReference type="Rhea" id="RHEA-COMP:10283"/>
        <dbReference type="Rhea" id="RHEA-COMP:10284"/>
        <dbReference type="ChEBI" id="CHEBI:15378"/>
        <dbReference type="ChEBI" id="CHEBI:57856"/>
        <dbReference type="ChEBI" id="CHEBI:59789"/>
        <dbReference type="ChEBI" id="CHEBI:65315"/>
        <dbReference type="ChEBI" id="CHEBI:74502"/>
        <dbReference type="EC" id="2.1.1.193"/>
    </reaction>
</comment>
<dbReference type="AlphaFoldDB" id="A0A6B8VPV2"/>
<accession>A0A6B8VPV2</accession>
<comment type="similarity">
    <text evidence="2 12">Belongs to the RNA methyltransferase RsmE family.</text>
</comment>
<dbReference type="GO" id="GO:0070475">
    <property type="term" value="P:rRNA base methylation"/>
    <property type="evidence" value="ECO:0007669"/>
    <property type="project" value="TreeGrafter"/>
</dbReference>
<feature type="domain" description="Ribosomal RNA small subunit methyltransferase E methyltransferase" evidence="13">
    <location>
        <begin position="85"/>
        <end position="244"/>
    </location>
</feature>
<comment type="function">
    <text evidence="10 12">Specifically methylates the N3 position of the uracil ring of uridine 1498 (m3U1498) in 16S rRNA. Acts on the fully assembled 30S ribosomal subunit.</text>
</comment>
<gene>
    <name evidence="14" type="primary">rsmE</name>
    <name evidence="14" type="ORF">CKALI_03570</name>
</gene>
<evidence type="ECO:0000256" key="8">
    <source>
        <dbReference type="ARBA" id="ARBA00022679"/>
    </source>
</evidence>
<proteinExistence type="inferred from homology"/>
<dbReference type="PANTHER" id="PTHR30027">
    <property type="entry name" value="RIBOSOMAL RNA SMALL SUBUNIT METHYLTRANSFERASE E"/>
    <property type="match status" value="1"/>
</dbReference>